<keyword evidence="1" id="KW-0479">Metal-binding</keyword>
<evidence type="ECO:0000256" key="6">
    <source>
        <dbReference type="ARBA" id="ARBA00023242"/>
    </source>
</evidence>
<evidence type="ECO:0000259" key="8">
    <source>
        <dbReference type="PROSITE" id="PS50048"/>
    </source>
</evidence>
<sequence>MVAMHEEPADPPLRKRRKTPKTRTGCQTCRDRRIKCDEQRPACYRCVASKRKCPGYETTASQSCSRRRAAIDNVFDDSLFPLVLHPPTLPFAVTPAESNTFDYFRLHLGSSPNSTSSWLPSWAHSVLHIGQKVPAVFHAITSFSAFYQWSTEGYAFKSYHQRMALSESIIDTRHQFAIDQYCKSIKFMREYVRGISNGDYSDAEAEICLVVCLLFLSIEILQFENNATVHYDLAMKIIRDRASRWSKISAAKREPTITDKSISTLAQKRQEMRLQTQSITPLDSLIQTFAKMDTDLCFRGQEEPQFILNCCKIPTSFLSLDEAQVHLDVLANAVHRVRGRLMAIAAAVAKQEFPNATANDLVCLTEATSRFMDLTEHLELVKEMEDVRRNLTMYMSAFVAIPIQQRGETLKTHLKMQMHFTSIWIFSSIWRDEDESSSDRFDGQFKHMLATADRYFQLSNIASPRDSPSSAITPPDAPGPVPFTLESNIALCLFLISAKCRKSSMRKRAAKLLRRASLCGLFDSMIFAEYAERLIELEEERARRMRSDDTSYDDFDYEDIPEAARIVDSTILVDKTAKTARLHFVVHPNWPASSQLEVMDAEFNFEALRLS</sequence>
<keyword evidence="10" id="KW-1185">Reference proteome</keyword>
<organism evidence="9 10">
    <name type="scientific">[Torrubiella] hemipterigena</name>
    <dbReference type="NCBI Taxonomy" id="1531966"/>
    <lineage>
        <taxon>Eukaryota</taxon>
        <taxon>Fungi</taxon>
        <taxon>Dikarya</taxon>
        <taxon>Ascomycota</taxon>
        <taxon>Pezizomycotina</taxon>
        <taxon>Sordariomycetes</taxon>
        <taxon>Hypocreomycetidae</taxon>
        <taxon>Hypocreales</taxon>
        <taxon>Clavicipitaceae</taxon>
        <taxon>Clavicipitaceae incertae sedis</taxon>
        <taxon>'Torrubiella' clade</taxon>
    </lineage>
</organism>
<dbReference type="SMART" id="SM00066">
    <property type="entry name" value="GAL4"/>
    <property type="match status" value="1"/>
</dbReference>
<protein>
    <recommendedName>
        <fullName evidence="8">Zn(2)-C6 fungal-type domain-containing protein</fullName>
    </recommendedName>
</protein>
<accession>A0A0A1T6V0</accession>
<dbReference type="SUPFAM" id="SSF57701">
    <property type="entry name" value="Zn2/Cys6 DNA-binding domain"/>
    <property type="match status" value="1"/>
</dbReference>
<evidence type="ECO:0000313" key="9">
    <source>
        <dbReference type="EMBL" id="CEJ81880.1"/>
    </source>
</evidence>
<keyword evidence="3" id="KW-0805">Transcription regulation</keyword>
<keyword evidence="2" id="KW-0862">Zinc</keyword>
<dbReference type="PROSITE" id="PS50048">
    <property type="entry name" value="ZN2_CY6_FUNGAL_2"/>
    <property type="match status" value="1"/>
</dbReference>
<evidence type="ECO:0000256" key="7">
    <source>
        <dbReference type="SAM" id="MobiDB-lite"/>
    </source>
</evidence>
<dbReference type="STRING" id="1531966.A0A0A1T6V0"/>
<name>A0A0A1T6V0_9HYPO</name>
<evidence type="ECO:0000256" key="2">
    <source>
        <dbReference type="ARBA" id="ARBA00022833"/>
    </source>
</evidence>
<keyword evidence="6" id="KW-0539">Nucleus</keyword>
<dbReference type="Gene3D" id="4.10.240.10">
    <property type="entry name" value="Zn(2)-C6 fungal-type DNA-binding domain"/>
    <property type="match status" value="1"/>
</dbReference>
<dbReference type="GO" id="GO:0003677">
    <property type="term" value="F:DNA binding"/>
    <property type="evidence" value="ECO:0007669"/>
    <property type="project" value="UniProtKB-KW"/>
</dbReference>
<dbReference type="PANTHER" id="PTHR36206">
    <property type="entry name" value="ASPERCRYPTIN BIOSYNTHESIS CLUSTER-SPECIFIC TRANSCRIPTION REGULATOR ATNN-RELATED"/>
    <property type="match status" value="1"/>
</dbReference>
<evidence type="ECO:0000256" key="3">
    <source>
        <dbReference type="ARBA" id="ARBA00023015"/>
    </source>
</evidence>
<evidence type="ECO:0000313" key="10">
    <source>
        <dbReference type="Proteomes" id="UP000039046"/>
    </source>
</evidence>
<dbReference type="EMBL" id="CDHN01000001">
    <property type="protein sequence ID" value="CEJ81880.1"/>
    <property type="molecule type" value="Genomic_DNA"/>
</dbReference>
<evidence type="ECO:0000256" key="1">
    <source>
        <dbReference type="ARBA" id="ARBA00022723"/>
    </source>
</evidence>
<feature type="domain" description="Zn(2)-C6 fungal-type" evidence="8">
    <location>
        <begin position="25"/>
        <end position="53"/>
    </location>
</feature>
<dbReference type="GO" id="GO:0000981">
    <property type="term" value="F:DNA-binding transcription factor activity, RNA polymerase II-specific"/>
    <property type="evidence" value="ECO:0007669"/>
    <property type="project" value="InterPro"/>
</dbReference>
<dbReference type="HOGENOM" id="CLU_011409_2_2_1"/>
<dbReference type="OrthoDB" id="2593732at2759"/>
<dbReference type="GO" id="GO:0008270">
    <property type="term" value="F:zinc ion binding"/>
    <property type="evidence" value="ECO:0007669"/>
    <property type="project" value="InterPro"/>
</dbReference>
<dbReference type="CDD" id="cd00067">
    <property type="entry name" value="GAL4"/>
    <property type="match status" value="1"/>
</dbReference>
<dbReference type="AlphaFoldDB" id="A0A0A1T6V0"/>
<dbReference type="Pfam" id="PF00172">
    <property type="entry name" value="Zn_clus"/>
    <property type="match status" value="1"/>
</dbReference>
<dbReference type="InterPro" id="IPR036864">
    <property type="entry name" value="Zn2-C6_fun-type_DNA-bd_sf"/>
</dbReference>
<evidence type="ECO:0000256" key="4">
    <source>
        <dbReference type="ARBA" id="ARBA00023125"/>
    </source>
</evidence>
<dbReference type="InterPro" id="IPR052360">
    <property type="entry name" value="Transcr_Regulatory_Proteins"/>
</dbReference>
<dbReference type="PROSITE" id="PS00463">
    <property type="entry name" value="ZN2_CY6_FUNGAL_1"/>
    <property type="match status" value="1"/>
</dbReference>
<dbReference type="Proteomes" id="UP000039046">
    <property type="component" value="Unassembled WGS sequence"/>
</dbReference>
<keyword evidence="4" id="KW-0238">DNA-binding</keyword>
<reference evidence="9 10" key="1">
    <citation type="journal article" date="2015" name="Genome Announc.">
        <title>Draft Genome Sequence and Gene Annotation of the Entomopathogenic Fungus Verticillium hemipterigenum.</title>
        <authorList>
            <person name="Horn F."/>
            <person name="Habel A."/>
            <person name="Scharf D.H."/>
            <person name="Dworschak J."/>
            <person name="Brakhage A.A."/>
            <person name="Guthke R."/>
            <person name="Hertweck C."/>
            <person name="Linde J."/>
        </authorList>
    </citation>
    <scope>NUCLEOTIDE SEQUENCE [LARGE SCALE GENOMIC DNA]</scope>
</reference>
<dbReference type="PANTHER" id="PTHR36206:SF12">
    <property type="entry name" value="ASPERCRYPTIN BIOSYNTHESIS CLUSTER-SPECIFIC TRANSCRIPTION REGULATOR ATNN-RELATED"/>
    <property type="match status" value="1"/>
</dbReference>
<gene>
    <name evidence="9" type="ORF">VHEMI01987</name>
</gene>
<keyword evidence="5" id="KW-0804">Transcription</keyword>
<proteinExistence type="predicted"/>
<evidence type="ECO:0000256" key="5">
    <source>
        <dbReference type="ARBA" id="ARBA00023163"/>
    </source>
</evidence>
<dbReference type="InterPro" id="IPR001138">
    <property type="entry name" value="Zn2Cys6_DnaBD"/>
</dbReference>
<feature type="region of interest" description="Disordered" evidence="7">
    <location>
        <begin position="1"/>
        <end position="24"/>
    </location>
</feature>